<dbReference type="GO" id="GO:0003941">
    <property type="term" value="F:L-serine ammonia-lyase activity"/>
    <property type="evidence" value="ECO:0007669"/>
    <property type="project" value="UniProtKB-EC"/>
</dbReference>
<evidence type="ECO:0000256" key="7">
    <source>
        <dbReference type="ARBA" id="ARBA00022723"/>
    </source>
</evidence>
<evidence type="ECO:0000313" key="15">
    <source>
        <dbReference type="Proteomes" id="UP000262954"/>
    </source>
</evidence>
<comment type="pathway">
    <text evidence="2">Carbohydrate biosynthesis; gluconeogenesis.</text>
</comment>
<keyword evidence="6" id="KW-0004">4Fe-4S</keyword>
<comment type="similarity">
    <text evidence="3">Belongs to the iron-sulfur dependent L-serine dehydratase family.</text>
</comment>
<organism evidence="14 15">
    <name type="scientific">Coprobacter fastidiosus</name>
    <dbReference type="NCBI Taxonomy" id="1099853"/>
    <lineage>
        <taxon>Bacteria</taxon>
        <taxon>Pseudomonadati</taxon>
        <taxon>Bacteroidota</taxon>
        <taxon>Bacteroidia</taxon>
        <taxon>Bacteroidales</taxon>
        <taxon>Barnesiellaceae</taxon>
        <taxon>Coprobacter</taxon>
    </lineage>
</organism>
<dbReference type="PANTHER" id="PTHR30182">
    <property type="entry name" value="L-SERINE DEHYDRATASE"/>
    <property type="match status" value="1"/>
</dbReference>
<comment type="cofactor">
    <cofactor evidence="1">
        <name>[4Fe-4S] cluster</name>
        <dbReference type="ChEBI" id="CHEBI:49883"/>
    </cofactor>
</comment>
<dbReference type="Gene3D" id="3.30.1330.90">
    <property type="entry name" value="D-3-phosphoglycerate dehydrogenase, domain 3"/>
    <property type="match status" value="2"/>
</dbReference>
<protein>
    <recommendedName>
        <fullName evidence="4">L-serine ammonia-lyase</fullName>
        <ecNumber evidence="4">4.3.1.17</ecNumber>
    </recommendedName>
</protein>
<dbReference type="GO" id="GO:0051539">
    <property type="term" value="F:4 iron, 4 sulfur cluster binding"/>
    <property type="evidence" value="ECO:0007669"/>
    <property type="project" value="UniProtKB-KW"/>
</dbReference>
<dbReference type="InterPro" id="IPR005131">
    <property type="entry name" value="Ser_deHydtase_bsu"/>
</dbReference>
<evidence type="ECO:0000313" key="14">
    <source>
        <dbReference type="EMBL" id="HBJ07397.1"/>
    </source>
</evidence>
<keyword evidence="9" id="KW-0411">Iron-sulfur</keyword>
<reference evidence="14 15" key="1">
    <citation type="journal article" date="2018" name="Nat. Biotechnol.">
        <title>A standardized bacterial taxonomy based on genome phylogeny substantially revises the tree of life.</title>
        <authorList>
            <person name="Parks D.H."/>
            <person name="Chuvochina M."/>
            <person name="Waite D.W."/>
            <person name="Rinke C."/>
            <person name="Skarshewski A."/>
            <person name="Chaumeil P.A."/>
            <person name="Hugenholtz P."/>
        </authorList>
    </citation>
    <scope>NUCLEOTIDE SEQUENCE [LARGE SCALE GENOMIC DNA]</scope>
    <source>
        <strain evidence="14">UBA11482</strain>
    </source>
</reference>
<keyword evidence="7" id="KW-0479">Metal-binding</keyword>
<evidence type="ECO:0000256" key="1">
    <source>
        <dbReference type="ARBA" id="ARBA00001966"/>
    </source>
</evidence>
<comment type="catalytic activity">
    <reaction evidence="11">
        <text>L-serine = pyruvate + NH4(+)</text>
        <dbReference type="Rhea" id="RHEA:19169"/>
        <dbReference type="ChEBI" id="CHEBI:15361"/>
        <dbReference type="ChEBI" id="CHEBI:28938"/>
        <dbReference type="ChEBI" id="CHEBI:33384"/>
        <dbReference type="EC" id="4.3.1.17"/>
    </reaction>
</comment>
<evidence type="ECO:0000256" key="9">
    <source>
        <dbReference type="ARBA" id="ARBA00023014"/>
    </source>
</evidence>
<evidence type="ECO:0000256" key="6">
    <source>
        <dbReference type="ARBA" id="ARBA00022485"/>
    </source>
</evidence>
<dbReference type="Proteomes" id="UP000262954">
    <property type="component" value="Unassembled WGS sequence"/>
</dbReference>
<dbReference type="EMBL" id="DNWC01000005">
    <property type="protein sequence ID" value="HBJ07397.1"/>
    <property type="molecule type" value="Genomic_DNA"/>
</dbReference>
<dbReference type="InterPro" id="IPR051318">
    <property type="entry name" value="Fe-S_L-Ser"/>
</dbReference>
<name>A0A354LYQ8_9BACT</name>
<evidence type="ECO:0000259" key="12">
    <source>
        <dbReference type="Pfam" id="PF03313"/>
    </source>
</evidence>
<evidence type="ECO:0000256" key="5">
    <source>
        <dbReference type="ARBA" id="ARBA00022432"/>
    </source>
</evidence>
<comment type="caution">
    <text evidence="14">The sequence shown here is derived from an EMBL/GenBank/DDBJ whole genome shotgun (WGS) entry which is preliminary data.</text>
</comment>
<dbReference type="EC" id="4.3.1.17" evidence="4"/>
<dbReference type="PANTHER" id="PTHR30182:SF1">
    <property type="entry name" value="L-SERINE DEHYDRATASE 1"/>
    <property type="match status" value="1"/>
</dbReference>
<feature type="domain" description="Serine dehydratase beta chain" evidence="13">
    <location>
        <begin position="3"/>
        <end position="73"/>
    </location>
</feature>
<accession>A0A354LYQ8</accession>
<gene>
    <name evidence="14" type="ORF">DDY73_00175</name>
</gene>
<dbReference type="SUPFAM" id="SSF143548">
    <property type="entry name" value="Serine metabolism enzymes domain"/>
    <property type="match status" value="1"/>
</dbReference>
<keyword evidence="10" id="KW-0456">Lyase</keyword>
<proteinExistence type="inferred from homology"/>
<keyword evidence="8" id="KW-0408">Iron</keyword>
<evidence type="ECO:0000256" key="4">
    <source>
        <dbReference type="ARBA" id="ARBA00012093"/>
    </source>
</evidence>
<evidence type="ECO:0000256" key="3">
    <source>
        <dbReference type="ARBA" id="ARBA00008636"/>
    </source>
</evidence>
<evidence type="ECO:0000256" key="8">
    <source>
        <dbReference type="ARBA" id="ARBA00023004"/>
    </source>
</evidence>
<dbReference type="InterPro" id="IPR029009">
    <property type="entry name" value="ASB_dom_sf"/>
</dbReference>
<evidence type="ECO:0000259" key="13">
    <source>
        <dbReference type="Pfam" id="PF03315"/>
    </source>
</evidence>
<evidence type="ECO:0000256" key="2">
    <source>
        <dbReference type="ARBA" id="ARBA00004742"/>
    </source>
</evidence>
<dbReference type="GO" id="GO:0046872">
    <property type="term" value="F:metal ion binding"/>
    <property type="evidence" value="ECO:0007669"/>
    <property type="project" value="UniProtKB-KW"/>
</dbReference>
<dbReference type="Pfam" id="PF03315">
    <property type="entry name" value="SDH_beta"/>
    <property type="match status" value="1"/>
</dbReference>
<feature type="domain" description="Serine dehydratase-like alpha subunit" evidence="12">
    <location>
        <begin position="156"/>
        <end position="293"/>
    </location>
</feature>
<dbReference type="InterPro" id="IPR005130">
    <property type="entry name" value="Ser_deHydtase-like_asu"/>
</dbReference>
<sequence length="293" mass="32146">MNSIKEIFRIGAGPSSSHTMGPQRAAKIFLERNPRSASFKVSLFGSLAATGKGHLTDKAILEVLEPHAPVQIEWLPKIFLPFHPNAMTFCAINSENEVLDTWTVYSIGGGALSEENRPPIGEISDVYDMSHLSDILRWCEHSGRSYWEYVEEREGVDIWEYLSEVWKNMKECIQRGLDTEGVLPGPLNLRRKAADYFIQAGGYKEALRDRGLLFAYALAVSEENASGHTIVTAPTCGACGVLPAVLYHLQKNRGFSDMRIFRALATAGLIGNIVKTNASISGAEVGCQGEVGV</sequence>
<dbReference type="Pfam" id="PF03313">
    <property type="entry name" value="SDH_alpha"/>
    <property type="match status" value="1"/>
</dbReference>
<dbReference type="AlphaFoldDB" id="A0A354LYQ8"/>
<dbReference type="GO" id="GO:0006094">
    <property type="term" value="P:gluconeogenesis"/>
    <property type="evidence" value="ECO:0007669"/>
    <property type="project" value="UniProtKB-KW"/>
</dbReference>
<feature type="non-terminal residue" evidence="14">
    <location>
        <position position="293"/>
    </location>
</feature>
<evidence type="ECO:0000256" key="11">
    <source>
        <dbReference type="ARBA" id="ARBA00049406"/>
    </source>
</evidence>
<evidence type="ECO:0000256" key="10">
    <source>
        <dbReference type="ARBA" id="ARBA00023239"/>
    </source>
</evidence>
<keyword evidence="5" id="KW-0312">Gluconeogenesis</keyword>